<comment type="caution">
    <text evidence="2">The sequence shown here is derived from an EMBL/GenBank/DDBJ whole genome shotgun (WGS) entry which is preliminary data.</text>
</comment>
<evidence type="ECO:0000313" key="2">
    <source>
        <dbReference type="EMBL" id="GAA2489747.1"/>
    </source>
</evidence>
<gene>
    <name evidence="2" type="ORF">GCM10010393_21790</name>
</gene>
<proteinExistence type="predicted"/>
<sequence>MIQVCRGCGGTCGTSLVLQARTWLTPVGLRYAKTSSLAVLPRVPARGRKCANPKAGAVEVLVVPLVRRAAVPAEAAARPSRMYDDGPASGRETAGGPNGVLLPGHTYGGVK</sequence>
<feature type="region of interest" description="Disordered" evidence="1">
    <location>
        <begin position="76"/>
        <end position="111"/>
    </location>
</feature>
<reference evidence="3" key="1">
    <citation type="journal article" date="2019" name="Int. J. Syst. Evol. Microbiol.">
        <title>The Global Catalogue of Microorganisms (GCM) 10K type strain sequencing project: providing services to taxonomists for standard genome sequencing and annotation.</title>
        <authorList>
            <consortium name="The Broad Institute Genomics Platform"/>
            <consortium name="The Broad Institute Genome Sequencing Center for Infectious Disease"/>
            <person name="Wu L."/>
            <person name="Ma J."/>
        </authorList>
    </citation>
    <scope>NUCLEOTIDE SEQUENCE [LARGE SCALE GENOMIC DNA]</scope>
    <source>
        <strain evidence="3">JCM 5062</strain>
    </source>
</reference>
<accession>A0ABP5YZH9</accession>
<evidence type="ECO:0000256" key="1">
    <source>
        <dbReference type="SAM" id="MobiDB-lite"/>
    </source>
</evidence>
<organism evidence="2 3">
    <name type="scientific">Streptomyces gobitricini</name>
    <dbReference type="NCBI Taxonomy" id="68211"/>
    <lineage>
        <taxon>Bacteria</taxon>
        <taxon>Bacillati</taxon>
        <taxon>Actinomycetota</taxon>
        <taxon>Actinomycetes</taxon>
        <taxon>Kitasatosporales</taxon>
        <taxon>Streptomycetaceae</taxon>
        <taxon>Streptomyces</taxon>
    </lineage>
</organism>
<dbReference type="Proteomes" id="UP001499942">
    <property type="component" value="Unassembled WGS sequence"/>
</dbReference>
<name>A0ABP5YZH9_9ACTN</name>
<dbReference type="EMBL" id="BAAASR010000013">
    <property type="protein sequence ID" value="GAA2489747.1"/>
    <property type="molecule type" value="Genomic_DNA"/>
</dbReference>
<keyword evidence="3" id="KW-1185">Reference proteome</keyword>
<protein>
    <submittedName>
        <fullName evidence="2">Uncharacterized protein</fullName>
    </submittedName>
</protein>
<evidence type="ECO:0000313" key="3">
    <source>
        <dbReference type="Proteomes" id="UP001499942"/>
    </source>
</evidence>